<name>A0A0S7C0V0_9BACT</name>
<dbReference type="PANTHER" id="PTHR48069">
    <property type="entry name" value="DIHYDROFOLATE REDUCTASE"/>
    <property type="match status" value="1"/>
</dbReference>
<dbReference type="STRING" id="1678841.TBC1_11907"/>
<evidence type="ECO:0000256" key="5">
    <source>
        <dbReference type="ARBA" id="ARBA00022857"/>
    </source>
</evidence>
<dbReference type="GO" id="GO:0006730">
    <property type="term" value="P:one-carbon metabolic process"/>
    <property type="evidence" value="ECO:0007669"/>
    <property type="project" value="UniProtKB-KW"/>
</dbReference>
<evidence type="ECO:0000256" key="4">
    <source>
        <dbReference type="ARBA" id="ARBA00022563"/>
    </source>
</evidence>
<dbReference type="GO" id="GO:0046654">
    <property type="term" value="P:tetrahydrofolate biosynthetic process"/>
    <property type="evidence" value="ECO:0007669"/>
    <property type="project" value="UniProtKB-UniPathway"/>
</dbReference>
<dbReference type="CDD" id="cd00209">
    <property type="entry name" value="DHFR"/>
    <property type="match status" value="1"/>
</dbReference>
<comment type="similarity">
    <text evidence="2 8">Belongs to the dihydrofolate reductase family.</text>
</comment>
<accession>A0A0S7C0V0</accession>
<evidence type="ECO:0000256" key="2">
    <source>
        <dbReference type="ARBA" id="ARBA00009539"/>
    </source>
</evidence>
<dbReference type="PROSITE" id="PS51330">
    <property type="entry name" value="DHFR_2"/>
    <property type="match status" value="1"/>
</dbReference>
<dbReference type="SUPFAM" id="SSF53597">
    <property type="entry name" value="Dihydrofolate reductase-like"/>
    <property type="match status" value="1"/>
</dbReference>
<dbReference type="FunFam" id="3.40.430.10:FF:000001">
    <property type="entry name" value="Dihydrofolate reductase"/>
    <property type="match status" value="1"/>
</dbReference>
<dbReference type="InterPro" id="IPR012259">
    <property type="entry name" value="DHFR"/>
</dbReference>
<dbReference type="Gene3D" id="3.40.430.10">
    <property type="entry name" value="Dihydrofolate Reductase, subunit A"/>
    <property type="match status" value="1"/>
</dbReference>
<evidence type="ECO:0000256" key="6">
    <source>
        <dbReference type="ARBA" id="ARBA00023002"/>
    </source>
</evidence>
<dbReference type="EMBL" id="DF968182">
    <property type="protein sequence ID" value="GAP42768.1"/>
    <property type="molecule type" value="Genomic_DNA"/>
</dbReference>
<dbReference type="PIRSF" id="PIRSF000194">
    <property type="entry name" value="DHFR"/>
    <property type="match status" value="1"/>
</dbReference>
<comment type="function">
    <text evidence="7 8">Key enzyme in folate metabolism. Catalyzes an essential reaction for de novo glycine and purine synthesis, and for DNA precursor synthesis.</text>
</comment>
<dbReference type="GO" id="GO:0046452">
    <property type="term" value="P:dihydrofolate metabolic process"/>
    <property type="evidence" value="ECO:0007669"/>
    <property type="project" value="TreeGrafter"/>
</dbReference>
<dbReference type="GO" id="GO:0070401">
    <property type="term" value="F:NADP+ binding"/>
    <property type="evidence" value="ECO:0007669"/>
    <property type="project" value="UniProtKB-ARBA"/>
</dbReference>
<dbReference type="Proteomes" id="UP000053091">
    <property type="component" value="Unassembled WGS sequence"/>
</dbReference>
<gene>
    <name evidence="10" type="ORF">TBC1_11907</name>
</gene>
<evidence type="ECO:0000256" key="3">
    <source>
        <dbReference type="ARBA" id="ARBA00012856"/>
    </source>
</evidence>
<dbReference type="InterPro" id="IPR024072">
    <property type="entry name" value="DHFR-like_dom_sf"/>
</dbReference>
<dbReference type="GO" id="GO:0005829">
    <property type="term" value="C:cytosol"/>
    <property type="evidence" value="ECO:0007669"/>
    <property type="project" value="TreeGrafter"/>
</dbReference>
<comment type="pathway">
    <text evidence="1 8">Cofactor biosynthesis; tetrahydrofolate biosynthesis; 5,6,7,8-tetrahydrofolate from 7,8-dihydrofolate: step 1/1.</text>
</comment>
<dbReference type="EC" id="1.5.1.3" evidence="3 8"/>
<feature type="domain" description="DHFR" evidence="9">
    <location>
        <begin position="3"/>
        <end position="162"/>
    </location>
</feature>
<keyword evidence="5 8" id="KW-0521">NADP</keyword>
<dbReference type="PATRIC" id="fig|1678841.3.peg.1029"/>
<dbReference type="GO" id="GO:0046655">
    <property type="term" value="P:folic acid metabolic process"/>
    <property type="evidence" value="ECO:0007669"/>
    <property type="project" value="TreeGrafter"/>
</dbReference>
<dbReference type="RefSeq" id="WP_062039092.1">
    <property type="nucleotide sequence ID" value="NZ_DF968182.1"/>
</dbReference>
<keyword evidence="11" id="KW-1185">Reference proteome</keyword>
<dbReference type="UniPathway" id="UPA00077">
    <property type="reaction ID" value="UER00158"/>
</dbReference>
<keyword evidence="4 8" id="KW-0554">One-carbon metabolism</keyword>
<evidence type="ECO:0000313" key="11">
    <source>
        <dbReference type="Proteomes" id="UP000053091"/>
    </source>
</evidence>
<dbReference type="OrthoDB" id="9804315at2"/>
<evidence type="ECO:0000256" key="8">
    <source>
        <dbReference type="PIRNR" id="PIRNR000194"/>
    </source>
</evidence>
<keyword evidence="6 8" id="KW-0560">Oxidoreductase</keyword>
<protein>
    <recommendedName>
        <fullName evidence="3 8">Dihydrofolate reductase</fullName>
        <ecNumber evidence="3 8">1.5.1.3</ecNumber>
    </recommendedName>
</protein>
<dbReference type="GO" id="GO:0004146">
    <property type="term" value="F:dihydrofolate reductase activity"/>
    <property type="evidence" value="ECO:0007669"/>
    <property type="project" value="UniProtKB-EC"/>
</dbReference>
<sequence length="165" mass="18876">MKTISIIVAIADNLAIGKDNRLLWHIPEDLKRFKALTTGHTIVMGKRTFESLPLRPLPNRRSVVITDVPGEQIPGCVMAYSIDDAIEKMEDGRENFIIGGGMVYKQFMPLAHKLYLTLVHKEFDADTFYPEINFDEWAEVERTDVDAVESLGFSYSYVTYDRKQD</sequence>
<evidence type="ECO:0000259" key="9">
    <source>
        <dbReference type="PROSITE" id="PS51330"/>
    </source>
</evidence>
<comment type="catalytic activity">
    <reaction evidence="8">
        <text>(6S)-5,6,7,8-tetrahydrofolate + NADP(+) = 7,8-dihydrofolate + NADPH + H(+)</text>
        <dbReference type="Rhea" id="RHEA:15009"/>
        <dbReference type="ChEBI" id="CHEBI:15378"/>
        <dbReference type="ChEBI" id="CHEBI:57451"/>
        <dbReference type="ChEBI" id="CHEBI:57453"/>
        <dbReference type="ChEBI" id="CHEBI:57783"/>
        <dbReference type="ChEBI" id="CHEBI:58349"/>
        <dbReference type="EC" id="1.5.1.3"/>
    </reaction>
</comment>
<dbReference type="AlphaFoldDB" id="A0A0S7C0V0"/>
<proteinExistence type="inferred from homology"/>
<evidence type="ECO:0000256" key="7">
    <source>
        <dbReference type="ARBA" id="ARBA00025067"/>
    </source>
</evidence>
<reference evidence="10" key="1">
    <citation type="journal article" date="2015" name="Genome Announc.">
        <title>Draft Genome Sequence of Bacteroidales Strain TBC1, a Novel Isolate from a Methanogenic Wastewater Treatment System.</title>
        <authorList>
            <person name="Tourlousse D.M."/>
            <person name="Matsuura N."/>
            <person name="Sun L."/>
            <person name="Toyonaga M."/>
            <person name="Kuroda K."/>
            <person name="Ohashi A."/>
            <person name="Cruz R."/>
            <person name="Yamaguchi T."/>
            <person name="Sekiguchi Y."/>
        </authorList>
    </citation>
    <scope>NUCLEOTIDE SEQUENCE [LARGE SCALE GENOMIC DNA]</scope>
    <source>
        <strain evidence="10">TBC1</strain>
    </source>
</reference>
<dbReference type="PANTHER" id="PTHR48069:SF3">
    <property type="entry name" value="DIHYDROFOLATE REDUCTASE"/>
    <property type="match status" value="1"/>
</dbReference>
<dbReference type="PRINTS" id="PR00070">
    <property type="entry name" value="DHFR"/>
</dbReference>
<dbReference type="InterPro" id="IPR001796">
    <property type="entry name" value="DHFR_dom"/>
</dbReference>
<dbReference type="Pfam" id="PF00186">
    <property type="entry name" value="DHFR_1"/>
    <property type="match status" value="1"/>
</dbReference>
<evidence type="ECO:0000313" key="10">
    <source>
        <dbReference type="EMBL" id="GAP42768.1"/>
    </source>
</evidence>
<organism evidence="10">
    <name type="scientific">Lentimicrobium saccharophilum</name>
    <dbReference type="NCBI Taxonomy" id="1678841"/>
    <lineage>
        <taxon>Bacteria</taxon>
        <taxon>Pseudomonadati</taxon>
        <taxon>Bacteroidota</taxon>
        <taxon>Bacteroidia</taxon>
        <taxon>Bacteroidales</taxon>
        <taxon>Lentimicrobiaceae</taxon>
        <taxon>Lentimicrobium</taxon>
    </lineage>
</organism>
<evidence type="ECO:0000256" key="1">
    <source>
        <dbReference type="ARBA" id="ARBA00004903"/>
    </source>
</evidence>